<keyword evidence="2" id="KW-0342">GTP-binding</keyword>
<dbReference type="RefSeq" id="XP_002671663.1">
    <property type="nucleotide sequence ID" value="XM_002671617.1"/>
</dbReference>
<dbReference type="GeneID" id="8853778"/>
<dbReference type="STRING" id="5762.D2VVX6"/>
<evidence type="ECO:0000313" key="3">
    <source>
        <dbReference type="EMBL" id="EFC38919.1"/>
    </source>
</evidence>
<dbReference type="GO" id="GO:0003924">
    <property type="term" value="F:GTPase activity"/>
    <property type="evidence" value="ECO:0007669"/>
    <property type="project" value="InterPro"/>
</dbReference>
<dbReference type="Proteomes" id="UP000006671">
    <property type="component" value="Unassembled WGS sequence"/>
</dbReference>
<dbReference type="NCBIfam" id="TIGR00231">
    <property type="entry name" value="small_GTP"/>
    <property type="match status" value="1"/>
</dbReference>
<dbReference type="SMART" id="SM00174">
    <property type="entry name" value="RHO"/>
    <property type="match status" value="1"/>
</dbReference>
<dbReference type="SMART" id="SM00173">
    <property type="entry name" value="RAS"/>
    <property type="match status" value="1"/>
</dbReference>
<dbReference type="PROSITE" id="PS51419">
    <property type="entry name" value="RAB"/>
    <property type="match status" value="1"/>
</dbReference>
<name>D2VVX6_NAEGR</name>
<evidence type="ECO:0000313" key="4">
    <source>
        <dbReference type="Proteomes" id="UP000006671"/>
    </source>
</evidence>
<dbReference type="GO" id="GO:0016020">
    <property type="term" value="C:membrane"/>
    <property type="evidence" value="ECO:0007669"/>
    <property type="project" value="InterPro"/>
</dbReference>
<protein>
    <submittedName>
        <fullName evidence="3">Ras family small GTPase</fullName>
    </submittedName>
</protein>
<dbReference type="GO" id="GO:0007165">
    <property type="term" value="P:signal transduction"/>
    <property type="evidence" value="ECO:0007669"/>
    <property type="project" value="InterPro"/>
</dbReference>
<dbReference type="PROSITE" id="PS51421">
    <property type="entry name" value="RAS"/>
    <property type="match status" value="1"/>
</dbReference>
<dbReference type="Gene3D" id="3.40.50.300">
    <property type="entry name" value="P-loop containing nucleotide triphosphate hydrolases"/>
    <property type="match status" value="1"/>
</dbReference>
<organism evidence="4">
    <name type="scientific">Naegleria gruberi</name>
    <name type="common">Amoeba</name>
    <dbReference type="NCBI Taxonomy" id="5762"/>
    <lineage>
        <taxon>Eukaryota</taxon>
        <taxon>Discoba</taxon>
        <taxon>Heterolobosea</taxon>
        <taxon>Tetramitia</taxon>
        <taxon>Eutetramitia</taxon>
        <taxon>Vahlkampfiidae</taxon>
        <taxon>Naegleria</taxon>
    </lineage>
</organism>
<dbReference type="KEGG" id="ngr:NAEGRDRAFT_73175"/>
<reference evidence="3 4" key="1">
    <citation type="journal article" date="2010" name="Cell">
        <title>The genome of Naegleria gruberi illuminates early eukaryotic versatility.</title>
        <authorList>
            <person name="Fritz-Laylin L.K."/>
            <person name="Prochnik S.E."/>
            <person name="Ginger M.L."/>
            <person name="Dacks J.B."/>
            <person name="Carpenter M.L."/>
            <person name="Field M.C."/>
            <person name="Kuo A."/>
            <person name="Paredez A."/>
            <person name="Chapman J."/>
            <person name="Pham J."/>
            <person name="Shu S."/>
            <person name="Neupane R."/>
            <person name="Cipriano M."/>
            <person name="Mancuso J."/>
            <person name="Tu H."/>
            <person name="Salamov A."/>
            <person name="Lindquist E."/>
            <person name="Shapiro H."/>
            <person name="Lucas S."/>
            <person name="Grigoriev I.V."/>
            <person name="Cande W.Z."/>
            <person name="Fulton C."/>
            <person name="Rokhsar D.S."/>
            <person name="Dawson S.C."/>
        </authorList>
    </citation>
    <scope>NUCLEOTIDE SEQUENCE [LARGE SCALE GENOMIC DNA]</scope>
    <source>
        <strain evidence="3 4">NEG-M</strain>
    </source>
</reference>
<dbReference type="Pfam" id="PF00071">
    <property type="entry name" value="Ras"/>
    <property type="match status" value="1"/>
</dbReference>
<dbReference type="InterPro" id="IPR027417">
    <property type="entry name" value="P-loop_NTPase"/>
</dbReference>
<dbReference type="eggNOG" id="KOG0395">
    <property type="taxonomic scope" value="Eukaryota"/>
</dbReference>
<dbReference type="InParanoid" id="D2VVX6"/>
<dbReference type="PRINTS" id="PR00449">
    <property type="entry name" value="RASTRNSFRMNG"/>
</dbReference>
<dbReference type="VEuPathDB" id="AmoebaDB:NAEGRDRAFT_73175"/>
<evidence type="ECO:0000256" key="1">
    <source>
        <dbReference type="ARBA" id="ARBA00022741"/>
    </source>
</evidence>
<dbReference type="GO" id="GO:0005525">
    <property type="term" value="F:GTP binding"/>
    <property type="evidence" value="ECO:0007669"/>
    <property type="project" value="UniProtKB-KW"/>
</dbReference>
<gene>
    <name evidence="3" type="ORF">NAEGRDRAFT_73175</name>
</gene>
<dbReference type="InterPro" id="IPR005225">
    <property type="entry name" value="Small_GTP-bd"/>
</dbReference>
<dbReference type="SMART" id="SM00175">
    <property type="entry name" value="RAB"/>
    <property type="match status" value="1"/>
</dbReference>
<proteinExistence type="predicted"/>
<dbReference type="SUPFAM" id="SSF52540">
    <property type="entry name" value="P-loop containing nucleoside triphosphate hydrolases"/>
    <property type="match status" value="1"/>
</dbReference>
<keyword evidence="4" id="KW-1185">Reference proteome</keyword>
<evidence type="ECO:0000256" key="2">
    <source>
        <dbReference type="ARBA" id="ARBA00023134"/>
    </source>
</evidence>
<dbReference type="PANTHER" id="PTHR24070">
    <property type="entry name" value="RAS, DI-RAS, AND RHEB FAMILY MEMBERS OF SMALL GTPASE SUPERFAMILY"/>
    <property type="match status" value="1"/>
</dbReference>
<dbReference type="AlphaFoldDB" id="D2VVX6"/>
<dbReference type="InterPro" id="IPR020849">
    <property type="entry name" value="Small_GTPase_Ras-type"/>
</dbReference>
<keyword evidence="1" id="KW-0547">Nucleotide-binding</keyword>
<dbReference type="EMBL" id="GG738903">
    <property type="protein sequence ID" value="EFC38919.1"/>
    <property type="molecule type" value="Genomic_DNA"/>
</dbReference>
<sequence length="264" mass="30832">MATLQSINKDLSRRIENKSNTFWKSLLLDEFGMNNQFIKLLDEQEENDLKRKALVLRKLARRFINYPTLYKEEIVDDCRVCIIGPVGNGKSSLIEQFVYGKFPQVTDPTLEDTYRKQVKVDGFVHSLVVLDTAGLDTYIAMRDGFIRTHDCFVITASLDTTPTKCATYYEELLDQITLIKGLDHDGFYFPIVFVVNKSDLQQEERESTFDEWKNYFNSFIERFKFMNYDIIETSAKSNINVSKNVYSFPFSTCTFISRGNQFRY</sequence>
<accession>D2VVX6</accession>
<dbReference type="OrthoDB" id="5976022at2759"/>
<dbReference type="InterPro" id="IPR001806">
    <property type="entry name" value="Small_GTPase"/>
</dbReference>